<evidence type="ECO:0000313" key="3">
    <source>
        <dbReference type="EMBL" id="KHN98236.1"/>
    </source>
</evidence>
<dbReference type="RefSeq" id="XP_040679302.1">
    <property type="nucleotide sequence ID" value="XM_040822796.1"/>
</dbReference>
<proteinExistence type="predicted"/>
<dbReference type="PANTHER" id="PTHR44472">
    <property type="entry name" value="DDB1- AND CUL4-ASSOCIATED FACTOR 4-RELATED"/>
    <property type="match status" value="1"/>
</dbReference>
<dbReference type="Proteomes" id="UP000030816">
    <property type="component" value="Unassembled WGS sequence"/>
</dbReference>
<accession>A0A0B2WQE0</accession>
<dbReference type="PANTHER" id="PTHR44472:SF1">
    <property type="entry name" value="DDB1 AND CUL4 ASSOCIATED FACTOR 4"/>
    <property type="match status" value="1"/>
</dbReference>
<dbReference type="EMBL" id="AZHE01000008">
    <property type="protein sequence ID" value="KHN98236.1"/>
    <property type="molecule type" value="Genomic_DNA"/>
</dbReference>
<dbReference type="InterPro" id="IPR015943">
    <property type="entry name" value="WD40/YVTN_repeat-like_dom_sf"/>
</dbReference>
<dbReference type="Gene3D" id="2.130.10.10">
    <property type="entry name" value="YVTN repeat-like/Quinoprotein amine dehydrogenase"/>
    <property type="match status" value="1"/>
</dbReference>
<dbReference type="AlphaFoldDB" id="A0A0B2WQE0"/>
<organism evidence="3 4">
    <name type="scientific">Metarhizium album (strain ARSEF 1941)</name>
    <dbReference type="NCBI Taxonomy" id="1081103"/>
    <lineage>
        <taxon>Eukaryota</taxon>
        <taxon>Fungi</taxon>
        <taxon>Dikarya</taxon>
        <taxon>Ascomycota</taxon>
        <taxon>Pezizomycotina</taxon>
        <taxon>Sordariomycetes</taxon>
        <taxon>Hypocreomycetidae</taxon>
        <taxon>Hypocreales</taxon>
        <taxon>Clavicipitaceae</taxon>
        <taxon>Metarhizium</taxon>
    </lineage>
</organism>
<gene>
    <name evidence="3" type="ORF">MAM_03997</name>
</gene>
<dbReference type="InterPro" id="IPR036322">
    <property type="entry name" value="WD40_repeat_dom_sf"/>
</dbReference>
<evidence type="ECO:0000256" key="1">
    <source>
        <dbReference type="ARBA" id="ARBA00022574"/>
    </source>
</evidence>
<sequence length="481" mass="53033">MSDAEDGVLIWYTDAAKKKYFKVASASTASSTSYSFEAVKRRKIEDVCRQEAGLRAELVKGHIKRHGLRKDIVSGGLLSREVERAGVAEDGRGRTLDEDIGAAAWAGGLQSKGRVPFMPSFGWGREVNMSCFWIGGAGVAYATLDEESLLGTYISTNDNDVLTFGTDPVTREVRRGPQFRAELIRCPQMSSIKYHEPTHKMLLTSREPDHSCGLYLFSPLVSEEPGTRGQWMLGEADHYQRLTIHRRIRDEWVVHQSTPALPSSNLLCVMGTNVGVVLVHSNDSMSWAAPAQPAKGTQQPQEIFDQDFQHSNHNVLLAGGRQPRLWTTDLRTPVTEWSCARQPSSIAHLRSVNEHHVLTAGLQDKMGLYDMRFLKKGPNGTTPLLSFPGYKNAAHLHTGWDVSAELGVVAAAQDDGTVKLFSLRSGRALESRALAAVGTDTPVRALTFRGMASDRLPSLWIGQGQTLRKFSFGVRAFEDQA</sequence>
<evidence type="ECO:0000256" key="2">
    <source>
        <dbReference type="ARBA" id="ARBA00022737"/>
    </source>
</evidence>
<evidence type="ECO:0000313" key="4">
    <source>
        <dbReference type="Proteomes" id="UP000030816"/>
    </source>
</evidence>
<keyword evidence="4" id="KW-1185">Reference proteome</keyword>
<dbReference type="GO" id="GO:0080008">
    <property type="term" value="C:Cul4-RING E3 ubiquitin ligase complex"/>
    <property type="evidence" value="ECO:0007669"/>
    <property type="project" value="TreeGrafter"/>
</dbReference>
<dbReference type="InterPro" id="IPR052254">
    <property type="entry name" value="CUL4-DDB1_E3_ligase_receptor"/>
</dbReference>
<keyword evidence="2" id="KW-0677">Repeat</keyword>
<keyword evidence="1" id="KW-0853">WD repeat</keyword>
<dbReference type="HOGENOM" id="CLU_030123_0_0_1"/>
<reference evidence="3 4" key="1">
    <citation type="journal article" date="2014" name="Proc. Natl. Acad. Sci. U.S.A.">
        <title>Trajectory and genomic determinants of fungal-pathogen speciation and host adaptation.</title>
        <authorList>
            <person name="Hu X."/>
            <person name="Xiao G."/>
            <person name="Zheng P."/>
            <person name="Shang Y."/>
            <person name="Su Y."/>
            <person name="Zhang X."/>
            <person name="Liu X."/>
            <person name="Zhan S."/>
            <person name="St Leger R.J."/>
            <person name="Wang C."/>
        </authorList>
    </citation>
    <scope>NUCLEOTIDE SEQUENCE [LARGE SCALE GENOMIC DNA]</scope>
    <source>
        <strain evidence="3 4">ARSEF 1941</strain>
    </source>
</reference>
<comment type="caution">
    <text evidence="3">The sequence shown here is derived from an EMBL/GenBank/DDBJ whole genome shotgun (WGS) entry which is preliminary data.</text>
</comment>
<protein>
    <submittedName>
        <fullName evidence="3">WD40/YVTN repeat-like-containing domain protein</fullName>
    </submittedName>
</protein>
<dbReference type="SUPFAM" id="SSF50978">
    <property type="entry name" value="WD40 repeat-like"/>
    <property type="match status" value="1"/>
</dbReference>
<dbReference type="OrthoDB" id="128867at2759"/>
<dbReference type="GeneID" id="63738452"/>
<name>A0A0B2WQE0_METAS</name>
<dbReference type="STRING" id="1081103.A0A0B2WQE0"/>